<organism evidence="7 8">
    <name type="scientific">Fusibacter bizertensis</name>
    <dbReference type="NCBI Taxonomy" id="1488331"/>
    <lineage>
        <taxon>Bacteria</taxon>
        <taxon>Bacillati</taxon>
        <taxon>Bacillota</taxon>
        <taxon>Clostridia</taxon>
        <taxon>Eubacteriales</taxon>
        <taxon>Eubacteriales Family XII. Incertae Sedis</taxon>
        <taxon>Fusibacter</taxon>
    </lineage>
</organism>
<evidence type="ECO:0000313" key="7">
    <source>
        <dbReference type="EMBL" id="MDH8679643.1"/>
    </source>
</evidence>
<comment type="similarity">
    <text evidence="5">Belongs to the RqcP family.</text>
</comment>
<feature type="domain" description="RNA-binding S4" evidence="6">
    <location>
        <begin position="1"/>
        <end position="66"/>
    </location>
</feature>
<proteinExistence type="inferred from homology"/>
<keyword evidence="4 5" id="KW-0648">Protein biosynthesis</keyword>
<dbReference type="InterPro" id="IPR002942">
    <property type="entry name" value="S4_RNA-bd"/>
</dbReference>
<dbReference type="RefSeq" id="WP_281095539.1">
    <property type="nucleotide sequence ID" value="NZ_JARYZI010000014.1"/>
</dbReference>
<reference evidence="7 8" key="1">
    <citation type="submission" date="2023-04" db="EMBL/GenBank/DDBJ databases">
        <title>Fusibacter bizertensis strain WBS, isolated from littoral bottom sediments of the Arctic seas - biochemical and genomic analysis.</title>
        <authorList>
            <person name="Brioukhanov A.L."/>
        </authorList>
    </citation>
    <scope>NUCLEOTIDE SEQUENCE [LARGE SCALE GENOMIC DNA]</scope>
    <source>
        <strain evidence="7 8">WBS</strain>
    </source>
</reference>
<dbReference type="Gene3D" id="3.10.290.10">
    <property type="entry name" value="RNA-binding S4 domain"/>
    <property type="match status" value="1"/>
</dbReference>
<dbReference type="SMART" id="SM00363">
    <property type="entry name" value="S4"/>
    <property type="match status" value="1"/>
</dbReference>
<dbReference type="CDD" id="cd00165">
    <property type="entry name" value="S4"/>
    <property type="match status" value="1"/>
</dbReference>
<evidence type="ECO:0000256" key="5">
    <source>
        <dbReference type="HAMAP-Rule" id="MF_00871"/>
    </source>
</evidence>
<dbReference type="InterPro" id="IPR036986">
    <property type="entry name" value="S4_RNA-bd_sf"/>
</dbReference>
<dbReference type="Proteomes" id="UP001158045">
    <property type="component" value="Unassembled WGS sequence"/>
</dbReference>
<dbReference type="Pfam" id="PF01479">
    <property type="entry name" value="S4"/>
    <property type="match status" value="1"/>
</dbReference>
<evidence type="ECO:0000256" key="4">
    <source>
        <dbReference type="ARBA" id="ARBA00022917"/>
    </source>
</evidence>
<dbReference type="InterPro" id="IPR025490">
    <property type="entry name" value="RqcP"/>
</dbReference>
<name>A0ABT6NGT7_9FIRM</name>
<dbReference type="SUPFAM" id="SSF55174">
    <property type="entry name" value="Alpha-L RNA-binding motif"/>
    <property type="match status" value="1"/>
</dbReference>
<dbReference type="HAMAP" id="MF_00871">
    <property type="entry name" value="RqcP"/>
    <property type="match status" value="1"/>
</dbReference>
<keyword evidence="3 5" id="KW-0694">RNA-binding</keyword>
<evidence type="ECO:0000256" key="2">
    <source>
        <dbReference type="ARBA" id="ARBA00022730"/>
    </source>
</evidence>
<protein>
    <recommendedName>
        <fullName evidence="5">RQC P-site tRNA stabilizing factor</fullName>
        <shortName evidence="5">RqcP</shortName>
    </recommendedName>
    <alternativeName>
        <fullName evidence="5">Ribosome-associated protein quality control protein P</fullName>
    </alternativeName>
</protein>
<dbReference type="PIRSF" id="PIRSF038881">
    <property type="entry name" value="RNAbp_HP1423"/>
    <property type="match status" value="1"/>
</dbReference>
<keyword evidence="8" id="KW-1185">Reference proteome</keyword>
<keyword evidence="1 5" id="KW-0820">tRNA-binding</keyword>
<sequence length="80" mass="8837">MRIDKYLKNARLIKRRTIAKEACDQGRILVDGKVAKPGTEVKIGDEVKITLGSKATTIRITALDEHVAKDAAKDLYEVVS</sequence>
<comment type="function">
    <text evidence="5">Key component of the ribosome quality control system (RQC), a ribosome-associated complex that mediates the extraction of incompletely synthesized nascent chains from stalled ribosomes and their subsequent degradation. RqcH recruits Ala-charged tRNA, and with RqcP directs the elongation of stalled nascent chains on 50S ribosomal subunits, leading to non-templated C-terminal alanine extensions (Ala tail). The Ala tail promotes nascent chain degradation. RqcP is associated with the translocation-like movement of the peptidyl-tRNA from the A-site into the P-site.</text>
</comment>
<comment type="subunit">
    <text evidence="5">Associates with stalled 50S ribosomal subunits. Binds to RqcH, 23S rRNA and the P-site tRNA. Does not require RqcH for association with 50S subunits.</text>
</comment>
<accession>A0ABT6NGT7</accession>
<evidence type="ECO:0000256" key="1">
    <source>
        <dbReference type="ARBA" id="ARBA00022555"/>
    </source>
</evidence>
<evidence type="ECO:0000256" key="3">
    <source>
        <dbReference type="ARBA" id="ARBA00022884"/>
    </source>
</evidence>
<keyword evidence="2 5" id="KW-0699">rRNA-binding</keyword>
<evidence type="ECO:0000259" key="6">
    <source>
        <dbReference type="SMART" id="SM00363"/>
    </source>
</evidence>
<comment type="caution">
    <text evidence="7">The sequence shown here is derived from an EMBL/GenBank/DDBJ whole genome shotgun (WGS) entry which is preliminary data.</text>
</comment>
<gene>
    <name evidence="5" type="primary">rqcP</name>
    <name evidence="7" type="ORF">QE109_15895</name>
</gene>
<evidence type="ECO:0000313" key="8">
    <source>
        <dbReference type="Proteomes" id="UP001158045"/>
    </source>
</evidence>
<dbReference type="EMBL" id="JARYZI010000014">
    <property type="protein sequence ID" value="MDH8679643.1"/>
    <property type="molecule type" value="Genomic_DNA"/>
</dbReference>
<dbReference type="PROSITE" id="PS50889">
    <property type="entry name" value="S4"/>
    <property type="match status" value="1"/>
</dbReference>